<protein>
    <recommendedName>
        <fullName evidence="3">TrpR like protein, YerC/YecD</fullName>
    </recommendedName>
</protein>
<dbReference type="InterPro" id="IPR038116">
    <property type="entry name" value="TrpR-like_sf"/>
</dbReference>
<dbReference type="Proteomes" id="UP000033860">
    <property type="component" value="Unassembled WGS sequence"/>
</dbReference>
<dbReference type="GO" id="GO:0003700">
    <property type="term" value="F:DNA-binding transcription factor activity"/>
    <property type="evidence" value="ECO:0007669"/>
    <property type="project" value="InterPro"/>
</dbReference>
<evidence type="ECO:0000313" key="1">
    <source>
        <dbReference type="EMBL" id="KKU61833.1"/>
    </source>
</evidence>
<dbReference type="NCBIfam" id="TIGR02531">
    <property type="entry name" value="yecD_yerC"/>
    <property type="match status" value="1"/>
</dbReference>
<dbReference type="AlphaFoldDB" id="A0A0G1U6E8"/>
<dbReference type="GO" id="GO:0043565">
    <property type="term" value="F:sequence-specific DNA binding"/>
    <property type="evidence" value="ECO:0007669"/>
    <property type="project" value="InterPro"/>
</dbReference>
<name>A0A0G1U6E8_9BACT</name>
<evidence type="ECO:0000313" key="2">
    <source>
        <dbReference type="Proteomes" id="UP000033860"/>
    </source>
</evidence>
<dbReference type="Gene3D" id="1.10.1270.10">
    <property type="entry name" value="TrpR-like"/>
    <property type="match status" value="1"/>
</dbReference>
<dbReference type="PANTHER" id="PTHR40080:SF1">
    <property type="entry name" value="TRPR-LIKE PROTEIN YERC_YECD"/>
    <property type="match status" value="1"/>
</dbReference>
<proteinExistence type="predicted"/>
<dbReference type="InterPro" id="IPR013368">
    <property type="entry name" value="YecD_YerC"/>
</dbReference>
<gene>
    <name evidence="1" type="ORF">UX85_C0001G0047</name>
</gene>
<dbReference type="Pfam" id="PF01371">
    <property type="entry name" value="Trp_repressor"/>
    <property type="match status" value="1"/>
</dbReference>
<dbReference type="InterPro" id="IPR000831">
    <property type="entry name" value="Trp_repress"/>
</dbReference>
<reference evidence="1 2" key="1">
    <citation type="journal article" date="2015" name="Nature">
        <title>rRNA introns, odd ribosomes, and small enigmatic genomes across a large radiation of phyla.</title>
        <authorList>
            <person name="Brown C.T."/>
            <person name="Hug L.A."/>
            <person name="Thomas B.C."/>
            <person name="Sharon I."/>
            <person name="Castelle C.J."/>
            <person name="Singh A."/>
            <person name="Wilkins M.J."/>
            <person name="Williams K.H."/>
            <person name="Banfield J.F."/>
        </authorList>
    </citation>
    <scope>NUCLEOTIDE SEQUENCE [LARGE SCALE GENOMIC DNA]</scope>
</reference>
<dbReference type="EMBL" id="LCNT01000001">
    <property type="protein sequence ID" value="KKU61833.1"/>
    <property type="molecule type" value="Genomic_DNA"/>
</dbReference>
<accession>A0A0G1U6E8</accession>
<comment type="caution">
    <text evidence="1">The sequence shown here is derived from an EMBL/GenBank/DDBJ whole genome shotgun (WGS) entry which is preliminary data.</text>
</comment>
<sequence length="124" mass="13954">MQVSKLDVAKDVEQKIFRSLYQVLADLKNPNDVAKFLDDVLSDTERTVLAKRLGIAVYLSKNRSYESIRRDLRVSSATIASVQKWLEHSGEGLMLALKRIEADEWAAVAAGKIAASFKRAFKRN</sequence>
<dbReference type="SUPFAM" id="SSF48295">
    <property type="entry name" value="TrpR-like"/>
    <property type="match status" value="1"/>
</dbReference>
<evidence type="ECO:0008006" key="3">
    <source>
        <dbReference type="Google" id="ProtNLM"/>
    </source>
</evidence>
<dbReference type="PANTHER" id="PTHR40080">
    <property type="entry name" value="LMO1763 PROTEIN"/>
    <property type="match status" value="1"/>
</dbReference>
<organism evidence="1 2">
    <name type="scientific">Candidatus Beckwithbacteria bacterium GW2011_GWB1_47_15</name>
    <dbReference type="NCBI Taxonomy" id="1618371"/>
    <lineage>
        <taxon>Bacteria</taxon>
        <taxon>Candidatus Beckwithiibacteriota</taxon>
    </lineage>
</organism>
<dbReference type="InterPro" id="IPR010921">
    <property type="entry name" value="Trp_repressor/repl_initiator"/>
</dbReference>